<feature type="domain" description="VOC" evidence="3">
    <location>
        <begin position="35"/>
        <end position="156"/>
    </location>
</feature>
<dbReference type="CDD" id="cd06587">
    <property type="entry name" value="VOC"/>
    <property type="match status" value="2"/>
</dbReference>
<feature type="domain" description="VOC" evidence="3">
    <location>
        <begin position="169"/>
        <end position="290"/>
    </location>
</feature>
<protein>
    <submittedName>
        <fullName evidence="4">VOC family protein</fullName>
    </submittedName>
</protein>
<dbReference type="InterPro" id="IPR029068">
    <property type="entry name" value="Glyas_Bleomycin-R_OHBP_Dase"/>
</dbReference>
<dbReference type="PANTHER" id="PTHR43048:SF3">
    <property type="entry name" value="METHYLMALONYL-COA EPIMERASE, MITOCHONDRIAL"/>
    <property type="match status" value="1"/>
</dbReference>
<evidence type="ECO:0000313" key="4">
    <source>
        <dbReference type="EMBL" id="MDC0683415.1"/>
    </source>
</evidence>
<dbReference type="InterPro" id="IPR004360">
    <property type="entry name" value="Glyas_Fos-R_dOase_dom"/>
</dbReference>
<dbReference type="Proteomes" id="UP001217485">
    <property type="component" value="Unassembled WGS sequence"/>
</dbReference>
<dbReference type="PANTHER" id="PTHR43048">
    <property type="entry name" value="METHYLMALONYL-COA EPIMERASE"/>
    <property type="match status" value="1"/>
</dbReference>
<evidence type="ECO:0000256" key="2">
    <source>
        <dbReference type="SAM" id="MobiDB-lite"/>
    </source>
</evidence>
<dbReference type="PROSITE" id="PS51257">
    <property type="entry name" value="PROKAR_LIPOPROTEIN"/>
    <property type="match status" value="1"/>
</dbReference>
<accession>A0ABT5CAF8</accession>
<name>A0ABT5CAF8_9BACT</name>
<dbReference type="PROSITE" id="PS51819">
    <property type="entry name" value="VOC"/>
    <property type="match status" value="2"/>
</dbReference>
<comment type="caution">
    <text evidence="4">The sequence shown here is derived from an EMBL/GenBank/DDBJ whole genome shotgun (WGS) entry which is preliminary data.</text>
</comment>
<feature type="region of interest" description="Disordered" evidence="2">
    <location>
        <begin position="139"/>
        <end position="166"/>
    </location>
</feature>
<feature type="region of interest" description="Disordered" evidence="2">
    <location>
        <begin position="274"/>
        <end position="293"/>
    </location>
</feature>
<proteinExistence type="predicted"/>
<dbReference type="Pfam" id="PF00903">
    <property type="entry name" value="Glyoxalase"/>
    <property type="match status" value="2"/>
</dbReference>
<evidence type="ECO:0000259" key="3">
    <source>
        <dbReference type="PROSITE" id="PS51819"/>
    </source>
</evidence>
<keyword evidence="5" id="KW-1185">Reference proteome</keyword>
<dbReference type="InterPro" id="IPR037523">
    <property type="entry name" value="VOC_core"/>
</dbReference>
<dbReference type="RefSeq" id="WP_272101556.1">
    <property type="nucleotide sequence ID" value="NZ_JAQNDK010000004.1"/>
</dbReference>
<organism evidence="4 5">
    <name type="scientific">Sorangium atrum</name>
    <dbReference type="NCBI Taxonomy" id="2995308"/>
    <lineage>
        <taxon>Bacteria</taxon>
        <taxon>Pseudomonadati</taxon>
        <taxon>Myxococcota</taxon>
        <taxon>Polyangia</taxon>
        <taxon>Polyangiales</taxon>
        <taxon>Polyangiaceae</taxon>
        <taxon>Sorangium</taxon>
    </lineage>
</organism>
<sequence>MKIILKIILMLVIVSLGGCISHTTESTSPMESPNATSAVVRYQVTDVDRAVRFYTERLGFTLDLQAGTAFATVSRGDLRLLLSGPGSSGARPMPDGRAQVAGGWNRIVLYVDDLATIIERLRAAGTPFRNDIESGVGGAQIQLEDPDGNPVELHEAPEESTSAAGNPDATSAVVRYQNTDVDRAARFYTEQLGFTLDLQSGTAFATVSRGDLRLLLSGPGSSGARPMPDGRAQTAGGWNRIVLYVDDFAAIIERLRAAETPFRNDIERGMGGAQIQLEDPDGNPIELHEASAG</sequence>
<dbReference type="SUPFAM" id="SSF54593">
    <property type="entry name" value="Glyoxalase/Bleomycin resistance protein/Dihydroxybiphenyl dioxygenase"/>
    <property type="match status" value="2"/>
</dbReference>
<evidence type="ECO:0000313" key="5">
    <source>
        <dbReference type="Proteomes" id="UP001217485"/>
    </source>
</evidence>
<dbReference type="Gene3D" id="3.10.180.10">
    <property type="entry name" value="2,3-Dihydroxybiphenyl 1,2-Dioxygenase, domain 1"/>
    <property type="match status" value="2"/>
</dbReference>
<keyword evidence="1" id="KW-0479">Metal-binding</keyword>
<dbReference type="EMBL" id="JAQNDK010000004">
    <property type="protein sequence ID" value="MDC0683415.1"/>
    <property type="molecule type" value="Genomic_DNA"/>
</dbReference>
<evidence type="ECO:0000256" key="1">
    <source>
        <dbReference type="ARBA" id="ARBA00022723"/>
    </source>
</evidence>
<reference evidence="4 5" key="1">
    <citation type="submission" date="2023-01" db="EMBL/GenBank/DDBJ databases">
        <title>Minimal conservation of predation-associated metabolite biosynthetic gene clusters underscores biosynthetic potential of Myxococcota including descriptions for ten novel species: Archangium lansinium sp. nov., Myxococcus landrumus sp. nov., Nannocystis bai.</title>
        <authorList>
            <person name="Ahearne A."/>
            <person name="Stevens C."/>
            <person name="Dowd S."/>
        </authorList>
    </citation>
    <scope>NUCLEOTIDE SEQUENCE [LARGE SCALE GENOMIC DNA]</scope>
    <source>
        <strain evidence="4 5">WIWO2</strain>
    </source>
</reference>
<dbReference type="InterPro" id="IPR051785">
    <property type="entry name" value="MMCE/EMCE_epimerase"/>
</dbReference>
<gene>
    <name evidence="4" type="ORF">POL72_37140</name>
</gene>